<feature type="region of interest" description="Disordered" evidence="1">
    <location>
        <begin position="279"/>
        <end position="298"/>
    </location>
</feature>
<evidence type="ECO:0008006" key="4">
    <source>
        <dbReference type="Google" id="ProtNLM"/>
    </source>
</evidence>
<feature type="non-terminal residue" evidence="2">
    <location>
        <position position="562"/>
    </location>
</feature>
<feature type="compositionally biased region" description="Basic and acidic residues" evidence="1">
    <location>
        <begin position="288"/>
        <end position="298"/>
    </location>
</feature>
<accession>A0A6G0XYG1</accession>
<gene>
    <name evidence="2" type="ORF">FWK35_00028229</name>
</gene>
<comment type="caution">
    <text evidence="2">The sequence shown here is derived from an EMBL/GenBank/DDBJ whole genome shotgun (WGS) entry which is preliminary data.</text>
</comment>
<sequence>GVKPLQQLVRRYTEEKILWDSRTSKTENYNVPFNFQCKNKNRPFTDNSCEPQFTGWKMKNFVLKLNKADSCIKTKNGDIVQIENIVTSKLNSDDILIIGRKFNKLTNFFDNPCSSHLLNIESASNLSHLQSWKLSDIKEKMMCLPLTNILWFHRTWYVVVFTKTNEVQHVPNTWLINKKICWIPYLQKDEKEVYFSMSQVANMISKHTAPNSNDGANYKVKSVAGPFATRSSTHFGSVLSETNNVLQGLNSSSIDGYKENNMNNTTVIGNLIRTLGSSNNAISPQNKENGEKNKHSSIDDINVSPLQESNTITNEFQNLSSSFKSTPKETVESFTTRFASPACSSYEQNNSASMSYPKETHPTSEPYDDILLTPEYTSLNNVFQENSVNKEDDINEIAEFICDSGNECNFMIDNDVIKNVENSTNCSLTESVNINVNAIKNLDQKVQIIMKSDSRMKFLALPIPTLPTAFINLLPAKSIEEVDLLESLLSDKTDGSKNQEELKTYVYMKVGSINSFSAAIRQAIDTCFNYKILSAFSYKGKTKRSFINLKLFSIIYEALSGF</sequence>
<evidence type="ECO:0000313" key="2">
    <source>
        <dbReference type="EMBL" id="KAF0745790.1"/>
    </source>
</evidence>
<protein>
    <recommendedName>
        <fullName evidence="4">DUF4806 domain-containing protein</fullName>
    </recommendedName>
</protein>
<keyword evidence="3" id="KW-1185">Reference proteome</keyword>
<evidence type="ECO:0000256" key="1">
    <source>
        <dbReference type="SAM" id="MobiDB-lite"/>
    </source>
</evidence>
<proteinExistence type="predicted"/>
<name>A0A6G0XYG1_APHCR</name>
<evidence type="ECO:0000313" key="3">
    <source>
        <dbReference type="Proteomes" id="UP000478052"/>
    </source>
</evidence>
<organism evidence="2 3">
    <name type="scientific">Aphis craccivora</name>
    <name type="common">Cowpea aphid</name>
    <dbReference type="NCBI Taxonomy" id="307492"/>
    <lineage>
        <taxon>Eukaryota</taxon>
        <taxon>Metazoa</taxon>
        <taxon>Ecdysozoa</taxon>
        <taxon>Arthropoda</taxon>
        <taxon>Hexapoda</taxon>
        <taxon>Insecta</taxon>
        <taxon>Pterygota</taxon>
        <taxon>Neoptera</taxon>
        <taxon>Paraneoptera</taxon>
        <taxon>Hemiptera</taxon>
        <taxon>Sternorrhyncha</taxon>
        <taxon>Aphidomorpha</taxon>
        <taxon>Aphidoidea</taxon>
        <taxon>Aphididae</taxon>
        <taxon>Aphidini</taxon>
        <taxon>Aphis</taxon>
        <taxon>Aphis</taxon>
    </lineage>
</organism>
<dbReference type="Proteomes" id="UP000478052">
    <property type="component" value="Unassembled WGS sequence"/>
</dbReference>
<feature type="non-terminal residue" evidence="2">
    <location>
        <position position="1"/>
    </location>
</feature>
<reference evidence="2 3" key="1">
    <citation type="submission" date="2019-08" db="EMBL/GenBank/DDBJ databases">
        <title>Whole genome of Aphis craccivora.</title>
        <authorList>
            <person name="Voronova N.V."/>
            <person name="Shulinski R.S."/>
            <person name="Bandarenka Y.V."/>
            <person name="Zhorov D.G."/>
            <person name="Warner D."/>
        </authorList>
    </citation>
    <scope>NUCLEOTIDE SEQUENCE [LARGE SCALE GENOMIC DNA]</scope>
    <source>
        <strain evidence="2">180601</strain>
        <tissue evidence="2">Whole Body</tissue>
    </source>
</reference>
<dbReference type="AlphaFoldDB" id="A0A6G0XYG1"/>
<dbReference type="EMBL" id="VUJU01007441">
    <property type="protein sequence ID" value="KAF0745790.1"/>
    <property type="molecule type" value="Genomic_DNA"/>
</dbReference>